<dbReference type="Proteomes" id="UP000244930">
    <property type="component" value="Chromosome"/>
</dbReference>
<keyword evidence="1 2" id="KW-0597">Phosphoprotein</keyword>
<dbReference type="InterPro" id="IPR011006">
    <property type="entry name" value="CheY-like_superfamily"/>
</dbReference>
<dbReference type="InterPro" id="IPR050595">
    <property type="entry name" value="Bact_response_regulator"/>
</dbReference>
<sequence>MNPDLLKKILYVEDEPDIQTVATMALQALGGFELECCSSGAEAAAKAPAFEPDVILLDVMMPVMDGPSTLQALRQLPGLALTPVIFMTAKVQPQEVAHYRALGALDVIHKPFDPMSLADQVRQIWLHAEAFDLE</sequence>
<dbReference type="Pfam" id="PF00072">
    <property type="entry name" value="Response_reg"/>
    <property type="match status" value="1"/>
</dbReference>
<reference evidence="4 5" key="1">
    <citation type="submission" date="2017-06" db="EMBL/GenBank/DDBJ databases">
        <title>Azoarcus.</title>
        <authorList>
            <person name="Woo J.-H."/>
            <person name="Kim H.-S."/>
        </authorList>
    </citation>
    <scope>NUCLEOTIDE SEQUENCE [LARGE SCALE GENOMIC DNA]</scope>
    <source>
        <strain evidence="4 5">TSPY31</strain>
    </source>
</reference>
<organism evidence="4 5">
    <name type="scientific">Parazoarcus communis</name>
    <dbReference type="NCBI Taxonomy" id="41977"/>
    <lineage>
        <taxon>Bacteria</taxon>
        <taxon>Pseudomonadati</taxon>
        <taxon>Pseudomonadota</taxon>
        <taxon>Betaproteobacteria</taxon>
        <taxon>Rhodocyclales</taxon>
        <taxon>Zoogloeaceae</taxon>
        <taxon>Parazoarcus</taxon>
    </lineage>
</organism>
<dbReference type="SMART" id="SM00448">
    <property type="entry name" value="REC"/>
    <property type="match status" value="1"/>
</dbReference>
<dbReference type="KEGG" id="acom:CEW83_10185"/>
<protein>
    <recommendedName>
        <fullName evidence="3">Response regulatory domain-containing protein</fullName>
    </recommendedName>
</protein>
<evidence type="ECO:0000256" key="2">
    <source>
        <dbReference type="PROSITE-ProRule" id="PRU00169"/>
    </source>
</evidence>
<gene>
    <name evidence="4" type="ORF">CEW83_10185</name>
</gene>
<evidence type="ECO:0000259" key="3">
    <source>
        <dbReference type="PROSITE" id="PS50110"/>
    </source>
</evidence>
<evidence type="ECO:0000313" key="5">
    <source>
        <dbReference type="Proteomes" id="UP000244930"/>
    </source>
</evidence>
<dbReference type="PANTHER" id="PTHR44591">
    <property type="entry name" value="STRESS RESPONSE REGULATOR PROTEIN 1"/>
    <property type="match status" value="1"/>
</dbReference>
<dbReference type="PROSITE" id="PS50110">
    <property type="entry name" value="RESPONSE_REGULATORY"/>
    <property type="match status" value="1"/>
</dbReference>
<feature type="modified residue" description="4-aspartylphosphate" evidence="2">
    <location>
        <position position="58"/>
    </location>
</feature>
<dbReference type="SUPFAM" id="SSF52172">
    <property type="entry name" value="CheY-like"/>
    <property type="match status" value="1"/>
</dbReference>
<evidence type="ECO:0000313" key="4">
    <source>
        <dbReference type="EMBL" id="AWI75533.1"/>
    </source>
</evidence>
<dbReference type="Gene3D" id="3.40.50.2300">
    <property type="match status" value="1"/>
</dbReference>
<dbReference type="InterPro" id="IPR001789">
    <property type="entry name" value="Sig_transdc_resp-reg_receiver"/>
</dbReference>
<dbReference type="AlphaFoldDB" id="A0A2U8GQR7"/>
<evidence type="ECO:0000256" key="1">
    <source>
        <dbReference type="ARBA" id="ARBA00022553"/>
    </source>
</evidence>
<name>A0A2U8GQR7_9RHOO</name>
<dbReference type="PANTHER" id="PTHR44591:SF3">
    <property type="entry name" value="RESPONSE REGULATORY DOMAIN-CONTAINING PROTEIN"/>
    <property type="match status" value="1"/>
</dbReference>
<dbReference type="GO" id="GO:0000160">
    <property type="term" value="P:phosphorelay signal transduction system"/>
    <property type="evidence" value="ECO:0007669"/>
    <property type="project" value="InterPro"/>
</dbReference>
<dbReference type="RefSeq" id="WP_108949240.1">
    <property type="nucleotide sequence ID" value="NZ_CP022187.1"/>
</dbReference>
<accession>A0A2U8GQR7</accession>
<keyword evidence="5" id="KW-1185">Reference proteome</keyword>
<feature type="domain" description="Response regulatory" evidence="3">
    <location>
        <begin position="8"/>
        <end position="125"/>
    </location>
</feature>
<proteinExistence type="predicted"/>
<dbReference type="EMBL" id="CP022187">
    <property type="protein sequence ID" value="AWI75533.1"/>
    <property type="molecule type" value="Genomic_DNA"/>
</dbReference>